<dbReference type="InterPro" id="IPR002893">
    <property type="entry name" value="Znf_MYND"/>
</dbReference>
<keyword evidence="2 4" id="KW-0863">Zinc-finger</keyword>
<dbReference type="Pfam" id="PF01753">
    <property type="entry name" value="zf-MYND"/>
    <property type="match status" value="1"/>
</dbReference>
<dbReference type="EMBL" id="VDMD01000017">
    <property type="protein sequence ID" value="TRM61355.1"/>
    <property type="molecule type" value="Genomic_DNA"/>
</dbReference>
<evidence type="ECO:0000256" key="2">
    <source>
        <dbReference type="ARBA" id="ARBA00022771"/>
    </source>
</evidence>
<comment type="caution">
    <text evidence="6">The sequence shown here is derived from an EMBL/GenBank/DDBJ whole genome shotgun (WGS) entry which is preliminary data.</text>
</comment>
<evidence type="ECO:0000256" key="3">
    <source>
        <dbReference type="ARBA" id="ARBA00022833"/>
    </source>
</evidence>
<dbReference type="PROSITE" id="PS50865">
    <property type="entry name" value="ZF_MYND_2"/>
    <property type="match status" value="1"/>
</dbReference>
<sequence>MSSSGTPERRSCAICAFPAPNRCSGCGQAFYCSQEHQTKAWPKHKRLCKIYQRQKRGEPVPSPDSYCGLCGKDNGPLRRTECCNRTICDDYGKYTPFSYSANSCSRNHDRYSRCCYHYKQKHPGDDPLKCVTCSEDHDPENVTWYLTNNFNFQEDILRARPPSFTPMHCTKCGKQVKQNADHISLGRSGAQCERCAENMAPVPPGSMPKTTYRLND</sequence>
<gene>
    <name evidence="6" type="ORF">BD626DRAFT_406006</name>
</gene>
<evidence type="ECO:0000313" key="7">
    <source>
        <dbReference type="Proteomes" id="UP000320762"/>
    </source>
</evidence>
<dbReference type="Gene3D" id="6.10.140.2220">
    <property type="match status" value="1"/>
</dbReference>
<evidence type="ECO:0000313" key="6">
    <source>
        <dbReference type="EMBL" id="TRM61355.1"/>
    </source>
</evidence>
<keyword evidence="3" id="KW-0862">Zinc</keyword>
<keyword evidence="1" id="KW-0479">Metal-binding</keyword>
<evidence type="ECO:0000256" key="1">
    <source>
        <dbReference type="ARBA" id="ARBA00022723"/>
    </source>
</evidence>
<feature type="domain" description="MYND-type" evidence="5">
    <location>
        <begin position="12"/>
        <end position="48"/>
    </location>
</feature>
<name>A0A550C993_9AGAR</name>
<dbReference type="SUPFAM" id="SSF144232">
    <property type="entry name" value="HIT/MYND zinc finger-like"/>
    <property type="match status" value="1"/>
</dbReference>
<evidence type="ECO:0000259" key="5">
    <source>
        <dbReference type="PROSITE" id="PS50865"/>
    </source>
</evidence>
<reference evidence="6 7" key="1">
    <citation type="journal article" date="2019" name="New Phytol.">
        <title>Comparative genomics reveals unique wood-decay strategies and fruiting body development in the Schizophyllaceae.</title>
        <authorList>
            <person name="Almasi E."/>
            <person name="Sahu N."/>
            <person name="Krizsan K."/>
            <person name="Balint B."/>
            <person name="Kovacs G.M."/>
            <person name="Kiss B."/>
            <person name="Cseklye J."/>
            <person name="Drula E."/>
            <person name="Henrissat B."/>
            <person name="Nagy I."/>
            <person name="Chovatia M."/>
            <person name="Adam C."/>
            <person name="LaButti K."/>
            <person name="Lipzen A."/>
            <person name="Riley R."/>
            <person name="Grigoriev I.V."/>
            <person name="Nagy L.G."/>
        </authorList>
    </citation>
    <scope>NUCLEOTIDE SEQUENCE [LARGE SCALE GENOMIC DNA]</scope>
    <source>
        <strain evidence="6 7">NL-1724</strain>
    </source>
</reference>
<dbReference type="AlphaFoldDB" id="A0A550C993"/>
<accession>A0A550C993</accession>
<dbReference type="GO" id="GO:0008270">
    <property type="term" value="F:zinc ion binding"/>
    <property type="evidence" value="ECO:0007669"/>
    <property type="project" value="UniProtKB-KW"/>
</dbReference>
<keyword evidence="7" id="KW-1185">Reference proteome</keyword>
<dbReference type="Proteomes" id="UP000320762">
    <property type="component" value="Unassembled WGS sequence"/>
</dbReference>
<dbReference type="OrthoDB" id="2212237at2759"/>
<organism evidence="6 7">
    <name type="scientific">Schizophyllum amplum</name>
    <dbReference type="NCBI Taxonomy" id="97359"/>
    <lineage>
        <taxon>Eukaryota</taxon>
        <taxon>Fungi</taxon>
        <taxon>Dikarya</taxon>
        <taxon>Basidiomycota</taxon>
        <taxon>Agaricomycotina</taxon>
        <taxon>Agaricomycetes</taxon>
        <taxon>Agaricomycetidae</taxon>
        <taxon>Agaricales</taxon>
        <taxon>Schizophyllaceae</taxon>
        <taxon>Schizophyllum</taxon>
    </lineage>
</organism>
<dbReference type="PROSITE" id="PS01360">
    <property type="entry name" value="ZF_MYND_1"/>
    <property type="match status" value="1"/>
</dbReference>
<protein>
    <recommendedName>
        <fullName evidence="5">MYND-type domain-containing protein</fullName>
    </recommendedName>
</protein>
<proteinExistence type="predicted"/>
<evidence type="ECO:0000256" key="4">
    <source>
        <dbReference type="PROSITE-ProRule" id="PRU00134"/>
    </source>
</evidence>